<accession>A0A9P4S7A7</accession>
<evidence type="ECO:0000256" key="1">
    <source>
        <dbReference type="ARBA" id="ARBA00001971"/>
    </source>
</evidence>
<dbReference type="AlphaFoldDB" id="A0A9P4S7A7"/>
<dbReference type="GO" id="GO:0020037">
    <property type="term" value="F:heme binding"/>
    <property type="evidence" value="ECO:0007669"/>
    <property type="project" value="InterPro"/>
</dbReference>
<keyword evidence="9" id="KW-1185">Reference proteome</keyword>
<dbReference type="EMBL" id="MU006100">
    <property type="protein sequence ID" value="KAF2837384.1"/>
    <property type="molecule type" value="Genomic_DNA"/>
</dbReference>
<evidence type="ECO:0000256" key="3">
    <source>
        <dbReference type="ARBA" id="ARBA00022617"/>
    </source>
</evidence>
<protein>
    <submittedName>
        <fullName evidence="8">Cytochrome P450</fullName>
    </submittedName>
</protein>
<dbReference type="Gene3D" id="1.10.630.10">
    <property type="entry name" value="Cytochrome P450"/>
    <property type="match status" value="1"/>
</dbReference>
<organism evidence="8 9">
    <name type="scientific">Patellaria atrata CBS 101060</name>
    <dbReference type="NCBI Taxonomy" id="1346257"/>
    <lineage>
        <taxon>Eukaryota</taxon>
        <taxon>Fungi</taxon>
        <taxon>Dikarya</taxon>
        <taxon>Ascomycota</taxon>
        <taxon>Pezizomycotina</taxon>
        <taxon>Dothideomycetes</taxon>
        <taxon>Dothideomycetes incertae sedis</taxon>
        <taxon>Patellariales</taxon>
        <taxon>Patellariaceae</taxon>
        <taxon>Patellaria</taxon>
    </lineage>
</organism>
<evidence type="ECO:0000256" key="6">
    <source>
        <dbReference type="PIRSR" id="PIRSR602403-1"/>
    </source>
</evidence>
<proteinExistence type="inferred from homology"/>
<dbReference type="PANTHER" id="PTHR24304">
    <property type="entry name" value="CYTOCHROME P450 FAMILY 7"/>
    <property type="match status" value="1"/>
</dbReference>
<keyword evidence="5 6" id="KW-0408">Iron</keyword>
<evidence type="ECO:0000256" key="2">
    <source>
        <dbReference type="ARBA" id="ARBA00010617"/>
    </source>
</evidence>
<dbReference type="PRINTS" id="PR00465">
    <property type="entry name" value="EP450IV"/>
</dbReference>
<dbReference type="GO" id="GO:0016705">
    <property type="term" value="F:oxidoreductase activity, acting on paired donors, with incorporation or reduction of molecular oxygen"/>
    <property type="evidence" value="ECO:0007669"/>
    <property type="project" value="InterPro"/>
</dbReference>
<keyword evidence="3 6" id="KW-0349">Heme</keyword>
<keyword evidence="7" id="KW-1133">Transmembrane helix</keyword>
<reference evidence="8" key="1">
    <citation type="journal article" date="2020" name="Stud. Mycol.">
        <title>101 Dothideomycetes genomes: a test case for predicting lifestyles and emergence of pathogens.</title>
        <authorList>
            <person name="Haridas S."/>
            <person name="Albert R."/>
            <person name="Binder M."/>
            <person name="Bloem J."/>
            <person name="Labutti K."/>
            <person name="Salamov A."/>
            <person name="Andreopoulos B."/>
            <person name="Baker S."/>
            <person name="Barry K."/>
            <person name="Bills G."/>
            <person name="Bluhm B."/>
            <person name="Cannon C."/>
            <person name="Castanera R."/>
            <person name="Culley D."/>
            <person name="Daum C."/>
            <person name="Ezra D."/>
            <person name="Gonzalez J."/>
            <person name="Henrissat B."/>
            <person name="Kuo A."/>
            <person name="Liang C."/>
            <person name="Lipzen A."/>
            <person name="Lutzoni F."/>
            <person name="Magnuson J."/>
            <person name="Mondo S."/>
            <person name="Nolan M."/>
            <person name="Ohm R."/>
            <person name="Pangilinan J."/>
            <person name="Park H.-J."/>
            <person name="Ramirez L."/>
            <person name="Alfaro M."/>
            <person name="Sun H."/>
            <person name="Tritt A."/>
            <person name="Yoshinaga Y."/>
            <person name="Zwiers L.-H."/>
            <person name="Turgeon B."/>
            <person name="Goodwin S."/>
            <person name="Spatafora J."/>
            <person name="Crous P."/>
            <person name="Grigoriev I."/>
        </authorList>
    </citation>
    <scope>NUCLEOTIDE SEQUENCE</scope>
    <source>
        <strain evidence="8">CBS 101060</strain>
    </source>
</reference>
<gene>
    <name evidence="8" type="ORF">M501DRAFT_1025590</name>
</gene>
<comment type="caution">
    <text evidence="8">The sequence shown here is derived from an EMBL/GenBank/DDBJ whole genome shotgun (WGS) entry which is preliminary data.</text>
</comment>
<keyword evidence="7" id="KW-0812">Transmembrane</keyword>
<dbReference type="PANTHER" id="PTHR24304:SF2">
    <property type="entry name" value="24-HYDROXYCHOLESTEROL 7-ALPHA-HYDROXYLASE"/>
    <property type="match status" value="1"/>
</dbReference>
<comment type="similarity">
    <text evidence="2">Belongs to the cytochrome P450 family.</text>
</comment>
<evidence type="ECO:0000313" key="9">
    <source>
        <dbReference type="Proteomes" id="UP000799429"/>
    </source>
</evidence>
<evidence type="ECO:0000313" key="8">
    <source>
        <dbReference type="EMBL" id="KAF2837384.1"/>
    </source>
</evidence>
<feature type="binding site" description="axial binding residue" evidence="6">
    <location>
        <position position="522"/>
    </location>
    <ligand>
        <name>heme</name>
        <dbReference type="ChEBI" id="CHEBI:30413"/>
    </ligand>
    <ligandPart>
        <name>Fe</name>
        <dbReference type="ChEBI" id="CHEBI:18248"/>
    </ligandPart>
</feature>
<dbReference type="GO" id="GO:0005506">
    <property type="term" value="F:iron ion binding"/>
    <property type="evidence" value="ECO:0007669"/>
    <property type="project" value="InterPro"/>
</dbReference>
<dbReference type="InterPro" id="IPR050529">
    <property type="entry name" value="CYP450_sterol_14alpha_dmase"/>
</dbReference>
<dbReference type="InterPro" id="IPR001128">
    <property type="entry name" value="Cyt_P450"/>
</dbReference>
<dbReference type="Pfam" id="PF00067">
    <property type="entry name" value="p450"/>
    <property type="match status" value="1"/>
</dbReference>
<dbReference type="CDD" id="cd11040">
    <property type="entry name" value="CYP7_CYP8-like"/>
    <property type="match status" value="1"/>
</dbReference>
<dbReference type="InterPro" id="IPR002403">
    <property type="entry name" value="Cyt_P450_E_grp-IV"/>
</dbReference>
<dbReference type="SUPFAM" id="SSF48264">
    <property type="entry name" value="Cytochrome P450"/>
    <property type="match status" value="1"/>
</dbReference>
<evidence type="ECO:0000256" key="4">
    <source>
        <dbReference type="ARBA" id="ARBA00022723"/>
    </source>
</evidence>
<name>A0A9P4S7A7_9PEZI</name>
<keyword evidence="4 6" id="KW-0479">Metal-binding</keyword>
<sequence>MDFPSSIDVNLPLGRFPSLWSTWLDLNDNVRAILGIGCLILIPIIMNYAIAWAMYHWQHWNVDEQQIPPEYPSFIPYIGNIIPFIFDGKNFVQRVTSYAGRVTSTRLNVLGQEIYIFQEPETLAALWKSPVLSSPIQSYVFALKYICGMQEKALSPYRADDSGSYPKPFPGTQVEPHNRVDYIIHQGVQRGLVGPGLVPTTRRLTKAVTRKIEHLQVSKEWTVIPDLSRFMYDIVGVSIIESICGPSLMSINPAFADDFWTYDKNVPWLSRGIPSFVIPNAYRVRDRLIDQLKNWHSFAKSHFTESDIEDDGDSDRFWGSEMMRSRQKTLRRVDDQDNDSIASSDLGLIWASVSNILGASTLATAHVFKDRNLLSRVREIARNHSEDQGEHTELELKQLQKDPLLSSVYAEVLRLYSKAFMIAKSPHVDVSLGRWWFPKDTMGLANSHVSHMNDNFWNTKCGLYPIDTFWADRFVQDPRDPSSGPMRPEFQGKERKAHNEPFFSLKGLEGAWIPYGGGHKQCPGRFLAKAVVISTCILLSQRFDIEMLTESMEMSPWKFGLGVLRPKTELPFRIRRRMS</sequence>
<dbReference type="GO" id="GO:0008395">
    <property type="term" value="F:steroid hydroxylase activity"/>
    <property type="evidence" value="ECO:0007669"/>
    <property type="project" value="TreeGrafter"/>
</dbReference>
<evidence type="ECO:0000256" key="5">
    <source>
        <dbReference type="ARBA" id="ARBA00023004"/>
    </source>
</evidence>
<dbReference type="Proteomes" id="UP000799429">
    <property type="component" value="Unassembled WGS sequence"/>
</dbReference>
<feature type="transmembrane region" description="Helical" evidence="7">
    <location>
        <begin position="32"/>
        <end position="55"/>
    </location>
</feature>
<evidence type="ECO:0000256" key="7">
    <source>
        <dbReference type="SAM" id="Phobius"/>
    </source>
</evidence>
<dbReference type="InterPro" id="IPR036396">
    <property type="entry name" value="Cyt_P450_sf"/>
</dbReference>
<keyword evidence="7" id="KW-0472">Membrane</keyword>
<comment type="cofactor">
    <cofactor evidence="1 6">
        <name>heme</name>
        <dbReference type="ChEBI" id="CHEBI:30413"/>
    </cofactor>
</comment>
<dbReference type="OrthoDB" id="1470350at2759"/>